<dbReference type="InterPro" id="IPR006575">
    <property type="entry name" value="RWD_dom"/>
</dbReference>
<dbReference type="CDD" id="cd23818">
    <property type="entry name" value="RWD_RNF25"/>
    <property type="match status" value="1"/>
</dbReference>
<organism evidence="7 8">
    <name type="scientific">Artemia franciscana</name>
    <name type="common">Brine shrimp</name>
    <name type="synonym">Artemia sanfranciscana</name>
    <dbReference type="NCBI Taxonomy" id="6661"/>
    <lineage>
        <taxon>Eukaryota</taxon>
        <taxon>Metazoa</taxon>
        <taxon>Ecdysozoa</taxon>
        <taxon>Arthropoda</taxon>
        <taxon>Crustacea</taxon>
        <taxon>Branchiopoda</taxon>
        <taxon>Anostraca</taxon>
        <taxon>Artemiidae</taxon>
        <taxon>Artemia</taxon>
    </lineage>
</organism>
<dbReference type="GO" id="GO:0005634">
    <property type="term" value="C:nucleus"/>
    <property type="evidence" value="ECO:0007669"/>
    <property type="project" value="TreeGrafter"/>
</dbReference>
<dbReference type="SUPFAM" id="SSF54495">
    <property type="entry name" value="UBC-like"/>
    <property type="match status" value="1"/>
</dbReference>
<dbReference type="SMART" id="SM00184">
    <property type="entry name" value="RING"/>
    <property type="match status" value="1"/>
</dbReference>
<dbReference type="GO" id="GO:0016567">
    <property type="term" value="P:protein ubiquitination"/>
    <property type="evidence" value="ECO:0007669"/>
    <property type="project" value="TreeGrafter"/>
</dbReference>
<feature type="region of interest" description="Disordered" evidence="4">
    <location>
        <begin position="383"/>
        <end position="440"/>
    </location>
</feature>
<evidence type="ECO:0000256" key="3">
    <source>
        <dbReference type="PROSITE-ProRule" id="PRU00175"/>
    </source>
</evidence>
<gene>
    <name evidence="7" type="ORF">QYM36_002402</name>
</gene>
<sequence length="440" mass="50651">QTLKIQTRGFAMDLENSVVEEVEALQAIFLDSVDVERDQSGIPLLVRSTLYPATAEDSSQQYVCTDLEISLPKGYPDVSPTIRLRNSRGLSDLVIKQIEEACKRRCVDFKGNPILYELFELVKDHLTNSNRPAGDCPICLFGFHPNDDFVHTECYHHFHKHCLYRYIISTKRGWNEEDQELISHGAALHLLNREERKVLCPMCRLTIDLQEEDLANAQSPVEYSQAPESYVTSEDISNIQKGFQSLYLKQKMKGAIIDPTEEPPVLVLNLETSVNSEEPSTSTAHSGIVISTVPAPLPIENSGKYLPKGPNIKSRKFRDFNLEPKRQWYRNNSHHDNKPWHRPTHRKTDDTGYNSKYNTSDYSYGGYYKPYKHFRHYRDQKYGERTDHDKFNKKESQSIEVKDNKEVNNKNENGKRTSDPRSPPPGFENRSVPPGFERKS</sequence>
<dbReference type="GO" id="GO:0033554">
    <property type="term" value="P:cellular response to stress"/>
    <property type="evidence" value="ECO:0007669"/>
    <property type="project" value="UniProtKB-ARBA"/>
</dbReference>
<keyword evidence="1 3" id="KW-0479">Metal-binding</keyword>
<dbReference type="PROSITE" id="PS50089">
    <property type="entry name" value="ZF_RING_2"/>
    <property type="match status" value="1"/>
</dbReference>
<evidence type="ECO:0000256" key="2">
    <source>
        <dbReference type="ARBA" id="ARBA00022833"/>
    </source>
</evidence>
<dbReference type="GO" id="GO:0008270">
    <property type="term" value="F:zinc ion binding"/>
    <property type="evidence" value="ECO:0007669"/>
    <property type="project" value="UniProtKB-KW"/>
</dbReference>
<dbReference type="GO" id="GO:0051246">
    <property type="term" value="P:regulation of protein metabolic process"/>
    <property type="evidence" value="ECO:0007669"/>
    <property type="project" value="UniProtKB-ARBA"/>
</dbReference>
<dbReference type="GO" id="GO:0061630">
    <property type="term" value="F:ubiquitin protein ligase activity"/>
    <property type="evidence" value="ECO:0007669"/>
    <property type="project" value="InterPro"/>
</dbReference>
<protein>
    <recommendedName>
        <fullName evidence="9">E3 ubiquitin-protein ligase RNF25</fullName>
    </recommendedName>
</protein>
<dbReference type="Pfam" id="PF05773">
    <property type="entry name" value="RWD"/>
    <property type="match status" value="1"/>
</dbReference>
<feature type="domain" description="RING-type" evidence="5">
    <location>
        <begin position="136"/>
        <end position="204"/>
    </location>
</feature>
<keyword evidence="1 3" id="KW-0863">Zinc-finger</keyword>
<dbReference type="FunFam" id="3.30.40.10:FF:000215">
    <property type="entry name" value="E3 ubiquitin-protein ligase RNF25"/>
    <property type="match status" value="1"/>
</dbReference>
<accession>A0AA88ILP0</accession>
<comment type="caution">
    <text evidence="7">The sequence shown here is derived from an EMBL/GenBank/DDBJ whole genome shotgun (WGS) entry which is preliminary data.</text>
</comment>
<feature type="region of interest" description="Disordered" evidence="4">
    <location>
        <begin position="328"/>
        <end position="359"/>
    </location>
</feature>
<feature type="compositionally biased region" description="Basic and acidic residues" evidence="4">
    <location>
        <begin position="383"/>
        <end position="419"/>
    </location>
</feature>
<dbReference type="GO" id="GO:0010468">
    <property type="term" value="P:regulation of gene expression"/>
    <property type="evidence" value="ECO:0007669"/>
    <property type="project" value="UniProtKB-ARBA"/>
</dbReference>
<dbReference type="PROSITE" id="PS50908">
    <property type="entry name" value="RWD"/>
    <property type="match status" value="1"/>
</dbReference>
<dbReference type="Gene3D" id="3.10.110.10">
    <property type="entry name" value="Ubiquitin Conjugating Enzyme"/>
    <property type="match status" value="1"/>
</dbReference>
<keyword evidence="8" id="KW-1185">Reference proteome</keyword>
<evidence type="ECO:0008006" key="9">
    <source>
        <dbReference type="Google" id="ProtNLM"/>
    </source>
</evidence>
<dbReference type="InterPro" id="IPR001841">
    <property type="entry name" value="Znf_RING"/>
</dbReference>
<dbReference type="InterPro" id="IPR039133">
    <property type="entry name" value="RNF25"/>
</dbReference>
<dbReference type="Proteomes" id="UP001187531">
    <property type="component" value="Unassembled WGS sequence"/>
</dbReference>
<dbReference type="PANTHER" id="PTHR13198:SF4">
    <property type="entry name" value="E3 UBIQUITIN-PROTEIN LIGASE RNF25"/>
    <property type="match status" value="1"/>
</dbReference>
<reference evidence="7" key="1">
    <citation type="submission" date="2023-07" db="EMBL/GenBank/DDBJ databases">
        <title>Chromosome-level genome assembly of Artemia franciscana.</title>
        <authorList>
            <person name="Jo E."/>
        </authorList>
    </citation>
    <scope>NUCLEOTIDE SEQUENCE</scope>
    <source>
        <tissue evidence="7">Whole body</tissue>
    </source>
</reference>
<dbReference type="Pfam" id="PF13639">
    <property type="entry name" value="zf-RING_2"/>
    <property type="match status" value="1"/>
</dbReference>
<proteinExistence type="predicted"/>
<dbReference type="PANTHER" id="PTHR13198">
    <property type="entry name" value="RING FINGER PROTEIN 25"/>
    <property type="match status" value="1"/>
</dbReference>
<feature type="domain" description="RWD" evidence="6">
    <location>
        <begin position="20"/>
        <end position="129"/>
    </location>
</feature>
<evidence type="ECO:0000259" key="6">
    <source>
        <dbReference type="PROSITE" id="PS50908"/>
    </source>
</evidence>
<evidence type="ECO:0000256" key="4">
    <source>
        <dbReference type="SAM" id="MobiDB-lite"/>
    </source>
</evidence>
<dbReference type="GO" id="GO:0009893">
    <property type="term" value="P:positive regulation of metabolic process"/>
    <property type="evidence" value="ECO:0007669"/>
    <property type="project" value="UniProtKB-ARBA"/>
</dbReference>
<name>A0AA88ILP0_ARTSF</name>
<dbReference type="FunFam" id="3.10.110.10:FF:000050">
    <property type="entry name" value="eIF-2-alpha kinase GCN2"/>
    <property type="match status" value="1"/>
</dbReference>
<dbReference type="SMART" id="SM00591">
    <property type="entry name" value="RWD"/>
    <property type="match status" value="1"/>
</dbReference>
<keyword evidence="2" id="KW-0862">Zinc</keyword>
<dbReference type="SUPFAM" id="SSF57850">
    <property type="entry name" value="RING/U-box"/>
    <property type="match status" value="1"/>
</dbReference>
<dbReference type="EMBL" id="JAVRJZ010000004">
    <property type="protein sequence ID" value="KAK2724042.1"/>
    <property type="molecule type" value="Genomic_DNA"/>
</dbReference>
<feature type="non-terminal residue" evidence="7">
    <location>
        <position position="1"/>
    </location>
</feature>
<dbReference type="InterPro" id="IPR013083">
    <property type="entry name" value="Znf_RING/FYVE/PHD"/>
</dbReference>
<dbReference type="AlphaFoldDB" id="A0AA88ILP0"/>
<dbReference type="Gene3D" id="3.30.40.10">
    <property type="entry name" value="Zinc/RING finger domain, C3HC4 (zinc finger)"/>
    <property type="match status" value="1"/>
</dbReference>
<evidence type="ECO:0000259" key="5">
    <source>
        <dbReference type="PROSITE" id="PS50089"/>
    </source>
</evidence>
<evidence type="ECO:0000313" key="8">
    <source>
        <dbReference type="Proteomes" id="UP001187531"/>
    </source>
</evidence>
<evidence type="ECO:0000256" key="1">
    <source>
        <dbReference type="ARBA" id="ARBA00022771"/>
    </source>
</evidence>
<dbReference type="InterPro" id="IPR016135">
    <property type="entry name" value="UBQ-conjugating_enzyme/RWD"/>
</dbReference>
<evidence type="ECO:0000313" key="7">
    <source>
        <dbReference type="EMBL" id="KAK2724042.1"/>
    </source>
</evidence>